<feature type="transmembrane region" description="Helical" evidence="2">
    <location>
        <begin position="7"/>
        <end position="24"/>
    </location>
</feature>
<proteinExistence type="predicted"/>
<keyword evidence="4" id="KW-1185">Reference proteome</keyword>
<feature type="transmembrane region" description="Helical" evidence="2">
    <location>
        <begin position="111"/>
        <end position="130"/>
    </location>
</feature>
<comment type="caution">
    <text evidence="3">The sequence shown here is derived from an EMBL/GenBank/DDBJ whole genome shotgun (WGS) entry which is preliminary data.</text>
</comment>
<protein>
    <submittedName>
        <fullName evidence="3">Uncharacterized protein</fullName>
    </submittedName>
</protein>
<organism evidence="3 4">
    <name type="scientific">Paenibacillus rhizosphaerae</name>
    <dbReference type="NCBI Taxonomy" id="297318"/>
    <lineage>
        <taxon>Bacteria</taxon>
        <taxon>Bacillati</taxon>
        <taxon>Bacillota</taxon>
        <taxon>Bacilli</taxon>
        <taxon>Bacillales</taxon>
        <taxon>Paenibacillaceae</taxon>
        <taxon>Paenibacillus</taxon>
    </lineage>
</organism>
<name>A0A1R1EIU7_9BACL</name>
<reference evidence="3 4" key="1">
    <citation type="submission" date="2016-11" db="EMBL/GenBank/DDBJ databases">
        <title>Paenibacillus species isolates.</title>
        <authorList>
            <person name="Beno S.M."/>
        </authorList>
    </citation>
    <scope>NUCLEOTIDE SEQUENCE [LARGE SCALE GENOMIC DNA]</scope>
    <source>
        <strain evidence="3 4">FSL R5-0378</strain>
    </source>
</reference>
<dbReference type="STRING" id="297318.BK138_25870"/>
<dbReference type="AlphaFoldDB" id="A0A1R1EIU7"/>
<gene>
    <name evidence="3" type="ORF">BK138_25870</name>
</gene>
<evidence type="ECO:0000313" key="3">
    <source>
        <dbReference type="EMBL" id="OMF51682.1"/>
    </source>
</evidence>
<evidence type="ECO:0000313" key="4">
    <source>
        <dbReference type="Proteomes" id="UP000187172"/>
    </source>
</evidence>
<evidence type="ECO:0000256" key="1">
    <source>
        <dbReference type="SAM" id="Coils"/>
    </source>
</evidence>
<keyword evidence="2" id="KW-1133">Transmembrane helix</keyword>
<keyword evidence="1" id="KW-0175">Coiled coil</keyword>
<feature type="coiled-coil region" evidence="1">
    <location>
        <begin position="50"/>
        <end position="98"/>
    </location>
</feature>
<sequence>MNRNLSLIRLLCAVMIVICGTMLFKTSAKANYFDDFYKGVETFSGLPSEVNRLKESYRETLDDLDRAQANAKQYQEQNAELMAQNKELSETVQALQETNQARAAREHKLKVMLVTVVALAAGYFVFIRIMRYFMRRANRI</sequence>
<keyword evidence="2" id="KW-0472">Membrane</keyword>
<accession>A0A1R1EIU7</accession>
<keyword evidence="2" id="KW-0812">Transmembrane</keyword>
<evidence type="ECO:0000256" key="2">
    <source>
        <dbReference type="SAM" id="Phobius"/>
    </source>
</evidence>
<dbReference type="Proteomes" id="UP000187172">
    <property type="component" value="Unassembled WGS sequence"/>
</dbReference>
<dbReference type="RefSeq" id="WP_076173685.1">
    <property type="nucleotide sequence ID" value="NZ_MRTP01000009.1"/>
</dbReference>
<dbReference type="EMBL" id="MRTP01000009">
    <property type="protein sequence ID" value="OMF51682.1"/>
    <property type="molecule type" value="Genomic_DNA"/>
</dbReference>